<protein>
    <submittedName>
        <fullName evidence="2">Uncharacterized protein</fullName>
    </submittedName>
</protein>
<dbReference type="EMBL" id="KK914330">
    <property type="protein sequence ID" value="KDP40413.1"/>
    <property type="molecule type" value="Genomic_DNA"/>
</dbReference>
<evidence type="ECO:0000313" key="3">
    <source>
        <dbReference type="Proteomes" id="UP000027138"/>
    </source>
</evidence>
<gene>
    <name evidence="2" type="ORF">JCGZ_03763</name>
</gene>
<feature type="region of interest" description="Disordered" evidence="1">
    <location>
        <begin position="73"/>
        <end position="107"/>
    </location>
</feature>
<accession>A0A067KZK5</accession>
<feature type="region of interest" description="Disordered" evidence="1">
    <location>
        <begin position="134"/>
        <end position="161"/>
    </location>
</feature>
<sequence length="161" mass="18033">MTEICSTVPNPILPALAWPELERIVAVEVARGVRRCTPPALDGFRWKAAKKRRVDCPMQQIAISAPRIVAPVETEEGKRERKGSELCRRRERLESPESRVESCNAISQTKRSRSSSYDNCSRCPSLKWQREGERAATAARGDGGGRWLQVTGKTKWKGEGL</sequence>
<evidence type="ECO:0000313" key="2">
    <source>
        <dbReference type="EMBL" id="KDP40413.1"/>
    </source>
</evidence>
<evidence type="ECO:0000256" key="1">
    <source>
        <dbReference type="SAM" id="MobiDB-lite"/>
    </source>
</evidence>
<name>A0A067KZK5_JATCU</name>
<feature type="compositionally biased region" description="Basic and acidic residues" evidence="1">
    <location>
        <begin position="75"/>
        <end position="100"/>
    </location>
</feature>
<keyword evidence="3" id="KW-1185">Reference proteome</keyword>
<dbReference type="Proteomes" id="UP000027138">
    <property type="component" value="Unassembled WGS sequence"/>
</dbReference>
<dbReference type="AlphaFoldDB" id="A0A067KZK5"/>
<organism evidence="2 3">
    <name type="scientific">Jatropha curcas</name>
    <name type="common">Barbados nut</name>
    <dbReference type="NCBI Taxonomy" id="180498"/>
    <lineage>
        <taxon>Eukaryota</taxon>
        <taxon>Viridiplantae</taxon>
        <taxon>Streptophyta</taxon>
        <taxon>Embryophyta</taxon>
        <taxon>Tracheophyta</taxon>
        <taxon>Spermatophyta</taxon>
        <taxon>Magnoliopsida</taxon>
        <taxon>eudicotyledons</taxon>
        <taxon>Gunneridae</taxon>
        <taxon>Pentapetalae</taxon>
        <taxon>rosids</taxon>
        <taxon>fabids</taxon>
        <taxon>Malpighiales</taxon>
        <taxon>Euphorbiaceae</taxon>
        <taxon>Crotonoideae</taxon>
        <taxon>Jatropheae</taxon>
        <taxon>Jatropha</taxon>
    </lineage>
</organism>
<proteinExistence type="predicted"/>
<reference evidence="2 3" key="1">
    <citation type="journal article" date="2014" name="PLoS ONE">
        <title>Global Analysis of Gene Expression Profiles in Physic Nut (Jatropha curcas L.) Seedlings Exposed to Salt Stress.</title>
        <authorList>
            <person name="Zhang L."/>
            <person name="Zhang C."/>
            <person name="Wu P."/>
            <person name="Chen Y."/>
            <person name="Li M."/>
            <person name="Jiang H."/>
            <person name="Wu G."/>
        </authorList>
    </citation>
    <scope>NUCLEOTIDE SEQUENCE [LARGE SCALE GENOMIC DNA]</scope>
    <source>
        <strain evidence="3">cv. GZQX0401</strain>
        <tissue evidence="2">Young leaves</tissue>
    </source>
</reference>